<dbReference type="Proteomes" id="UP000694548">
    <property type="component" value="Chromosome sgr05"/>
</dbReference>
<proteinExistence type="predicted"/>
<evidence type="ECO:0000313" key="1">
    <source>
        <dbReference type="Ensembl" id="ENSNFUP00015023765.1"/>
    </source>
</evidence>
<dbReference type="SUPFAM" id="SSF56219">
    <property type="entry name" value="DNase I-like"/>
    <property type="match status" value="1"/>
</dbReference>
<sequence length="167" mass="19823">MASLFKIMSLNVNGLKDPTKRHKVMKKIQNERNYRLMNVLYYSSFPKQGRRGVPTLLLHTWGCYNMIRGKLENNYMTILNVYTPPESTKPFYKHRFDLINMDARGVLIRGGDLNLIRNQRLDSTSFKRNRITLKKIFNYSLEESGLVDVWRNIHKYIKNTHWCHSPT</sequence>
<dbReference type="GeneTree" id="ENSGT00990000205182"/>
<reference evidence="1" key="3">
    <citation type="submission" date="2025-09" db="UniProtKB">
        <authorList>
            <consortium name="Ensembl"/>
        </authorList>
    </citation>
    <scope>IDENTIFICATION</scope>
</reference>
<reference evidence="1" key="2">
    <citation type="submission" date="2025-08" db="UniProtKB">
        <authorList>
            <consortium name="Ensembl"/>
        </authorList>
    </citation>
    <scope>IDENTIFICATION</scope>
</reference>
<reference evidence="1" key="1">
    <citation type="submission" date="2014-08" db="EMBL/GenBank/DDBJ databases">
        <authorList>
            <person name="Senf B."/>
            <person name="Petzold A."/>
            <person name="Downie B.R."/>
            <person name="Koch P."/>
            <person name="Platzer M."/>
        </authorList>
    </citation>
    <scope>NUCLEOTIDE SEQUENCE [LARGE SCALE GENOMIC DNA]</scope>
    <source>
        <strain evidence="1">GRZ</strain>
    </source>
</reference>
<dbReference type="Ensembl" id="ENSNFUT00015024853.1">
    <property type="protein sequence ID" value="ENSNFUP00015023765.1"/>
    <property type="gene ID" value="ENSNFUG00015011499.1"/>
</dbReference>
<dbReference type="Gene3D" id="3.60.10.10">
    <property type="entry name" value="Endonuclease/exonuclease/phosphatase"/>
    <property type="match status" value="1"/>
</dbReference>
<organism evidence="1 2">
    <name type="scientific">Nothobranchius furzeri</name>
    <name type="common">Turquoise killifish</name>
    <dbReference type="NCBI Taxonomy" id="105023"/>
    <lineage>
        <taxon>Eukaryota</taxon>
        <taxon>Metazoa</taxon>
        <taxon>Chordata</taxon>
        <taxon>Craniata</taxon>
        <taxon>Vertebrata</taxon>
        <taxon>Euteleostomi</taxon>
        <taxon>Actinopterygii</taxon>
        <taxon>Neopterygii</taxon>
        <taxon>Teleostei</taxon>
        <taxon>Neoteleostei</taxon>
        <taxon>Acanthomorphata</taxon>
        <taxon>Ovalentaria</taxon>
        <taxon>Atherinomorphae</taxon>
        <taxon>Cyprinodontiformes</taxon>
        <taxon>Nothobranchiidae</taxon>
        <taxon>Nothobranchius</taxon>
    </lineage>
</organism>
<dbReference type="InterPro" id="IPR036691">
    <property type="entry name" value="Endo/exonu/phosph_ase_sf"/>
</dbReference>
<keyword evidence="2" id="KW-1185">Reference proteome</keyword>
<protein>
    <submittedName>
        <fullName evidence="1">Uncharacterized protein</fullName>
    </submittedName>
</protein>
<dbReference type="AlphaFoldDB" id="A0A8C6LTF9"/>
<accession>A0A8C6LTF9</accession>
<evidence type="ECO:0000313" key="2">
    <source>
        <dbReference type="Proteomes" id="UP000694548"/>
    </source>
</evidence>
<name>A0A8C6LTF9_NOTFU</name>